<dbReference type="Gene3D" id="3.20.70.20">
    <property type="match status" value="1"/>
</dbReference>
<evidence type="ECO:0000313" key="1">
    <source>
        <dbReference type="EMBL" id="SLM51023.1"/>
    </source>
</evidence>
<dbReference type="GO" id="GO:0004748">
    <property type="term" value="F:ribonucleoside-diphosphate reductase activity, thioredoxin disulfide as acceptor"/>
    <property type="evidence" value="ECO:0007669"/>
    <property type="project" value="TreeGrafter"/>
</dbReference>
<organism evidence="1 2">
    <name type="scientific">Trichococcus pasteurii</name>
    <dbReference type="NCBI Taxonomy" id="43064"/>
    <lineage>
        <taxon>Bacteria</taxon>
        <taxon>Bacillati</taxon>
        <taxon>Bacillota</taxon>
        <taxon>Bacilli</taxon>
        <taxon>Lactobacillales</taxon>
        <taxon>Carnobacteriaceae</taxon>
        <taxon>Trichococcus</taxon>
    </lineage>
</organism>
<dbReference type="AlphaFoldDB" id="A0A1W1IE34"/>
<dbReference type="EMBL" id="FWEY01000002">
    <property type="protein sequence ID" value="SLM51023.1"/>
    <property type="molecule type" value="Genomic_DNA"/>
</dbReference>
<dbReference type="Proteomes" id="UP000195985">
    <property type="component" value="Unassembled WGS sequence"/>
</dbReference>
<evidence type="ECO:0000313" key="2">
    <source>
        <dbReference type="Proteomes" id="UP000195985"/>
    </source>
</evidence>
<dbReference type="STRING" id="43064.SAMN04488086_12816"/>
<dbReference type="GO" id="GO:0009265">
    <property type="term" value="P:2'-deoxyribonucleotide biosynthetic process"/>
    <property type="evidence" value="ECO:0007669"/>
    <property type="project" value="TreeGrafter"/>
</dbReference>
<dbReference type="PANTHER" id="PTHR21075">
    <property type="entry name" value="ANAEROBIC RIBONUCLEOSIDE-TRIPHOSPHATE REDUCTASE"/>
    <property type="match status" value="1"/>
</dbReference>
<accession>A0A1W1IE34</accession>
<proteinExistence type="predicted"/>
<dbReference type="Pfam" id="PF13597">
    <property type="entry name" value="NRDD"/>
    <property type="match status" value="1"/>
</dbReference>
<dbReference type="SUPFAM" id="SSF51998">
    <property type="entry name" value="PFL-like glycyl radical enzymes"/>
    <property type="match status" value="1"/>
</dbReference>
<sequence length="568" mass="65086">MKRPISYTANNAAKKDTFVGMLYEKGVQQTKNEILTQMELDARRLYEEGYIHIHDLEAYGLTYNCLSLDVLNSAKINMCNAGNDFEKILNIVEYYKEIISNIGNEQSGGISFANFDHEISALFSRFDIADSEENLNLLALSLKKFLNWINKTRTRYGEEYYYVTLNMGLDTTAVGRHVIQVIINELSESEFMLRPNIVIKVKKGINVSLSDANYDVLQQAIQCSCKRMNPTYLNCDSESFSECEGMKLSIMGCRTNVSSNLFGDTTSIGRGNIANISINLPRIAFEIVENKTVSVDERFNYFQKKWEELADKVSLILLDRYKKTCRQDINLFPANKEYQLWSTPFEKDLVETFKNGTLSVGFIGLSEAVEILFDKKIYEDEDLWLQTIDFVKFMRKKMNQNTNYYNLNFSLLATSGEGISSRFLDIDKELYSHTCLEKGYYTNSFHIEVDSNVSAFRKLELEGPYHKYCNGGSISYVELGEAPIHNPNALSSILKYAMENNVNYLGFNFPLDICKQCGHEGFYNSCPNCGSSDIYRIRRVSGYLEMLDNFGKGKLNEENNRRKNHFGA</sequence>
<reference evidence="2" key="1">
    <citation type="submission" date="2016-04" db="EMBL/GenBank/DDBJ databases">
        <authorList>
            <person name="Strepis N."/>
        </authorList>
    </citation>
    <scope>NUCLEOTIDE SEQUENCE [LARGE SCALE GENOMIC DNA]</scope>
</reference>
<dbReference type="GO" id="GO:0006260">
    <property type="term" value="P:DNA replication"/>
    <property type="evidence" value="ECO:0007669"/>
    <property type="project" value="InterPro"/>
</dbReference>
<dbReference type="PANTHER" id="PTHR21075:SF0">
    <property type="entry name" value="ANAEROBIC RIBONUCLEOSIDE-TRIPHOSPHATE REDUCTASE"/>
    <property type="match status" value="1"/>
</dbReference>
<name>A0A1W1IE34_9LACT</name>
<gene>
    <name evidence="1" type="ORF">TPAS_698</name>
</gene>
<keyword evidence="2" id="KW-1185">Reference proteome</keyword>
<dbReference type="RefSeq" id="WP_086941907.1">
    <property type="nucleotide sequence ID" value="NZ_FONM01000028.1"/>
</dbReference>
<dbReference type="GO" id="GO:0008998">
    <property type="term" value="F:ribonucleoside-triphosphate reductase (thioredoxin) activity"/>
    <property type="evidence" value="ECO:0007669"/>
    <property type="project" value="InterPro"/>
</dbReference>
<dbReference type="GO" id="GO:0031250">
    <property type="term" value="C:anaerobic ribonucleoside-triphosphate reductase complex"/>
    <property type="evidence" value="ECO:0007669"/>
    <property type="project" value="TreeGrafter"/>
</dbReference>
<dbReference type="InterPro" id="IPR012833">
    <property type="entry name" value="NrdD"/>
</dbReference>
<protein>
    <submittedName>
        <fullName evidence="1">Anaerobic ribonucleoside-triphosphate reductase</fullName>
    </submittedName>
</protein>
<dbReference type="OrthoDB" id="9804622at2"/>